<keyword evidence="2" id="KW-0812">Transmembrane</keyword>
<keyword evidence="2" id="KW-0472">Membrane</keyword>
<feature type="signal peptide" evidence="3">
    <location>
        <begin position="1"/>
        <end position="23"/>
    </location>
</feature>
<sequence length="322" mass="35130">MFCAFKFCVLVLFFAWFPEHTFGELNITLWQFGTDRLLHHGGFTEPLRPIGVASDDLSTTYIYEVLYPTTTAHGSLGTTLSTLRTIIASASGWVELFDSGNMECKFVNSDSGKCSDEKFTGTGVPSPVILPVLASPTSTPAEPVNSDWHQSSPHSTTSRSSQVGAIVGGTIAALVSVCNIVILILWLRKRRQRSSPGQGLTFDDCDTTTQERKKRSRRQELLVEPFNSHLEDIHLPAGNMGSDNPYLDPVLSTQNAISTRTENGTPSKPMQPRSKRAKAPSLFARGNQTLSPQVTVAVEQLIMRRSEGLSSASDPPPPYTTG</sequence>
<evidence type="ECO:0000313" key="5">
    <source>
        <dbReference type="Proteomes" id="UP000772434"/>
    </source>
</evidence>
<dbReference type="Proteomes" id="UP000772434">
    <property type="component" value="Unassembled WGS sequence"/>
</dbReference>
<name>A0A9P5PDG4_9AGAR</name>
<feature type="region of interest" description="Disordered" evidence="1">
    <location>
        <begin position="259"/>
        <end position="290"/>
    </location>
</feature>
<evidence type="ECO:0000256" key="3">
    <source>
        <dbReference type="SAM" id="SignalP"/>
    </source>
</evidence>
<feature type="transmembrane region" description="Helical" evidence="2">
    <location>
        <begin position="163"/>
        <end position="187"/>
    </location>
</feature>
<feature type="region of interest" description="Disordered" evidence="1">
    <location>
        <begin position="134"/>
        <end position="160"/>
    </location>
</feature>
<dbReference type="OrthoDB" id="2962003at2759"/>
<evidence type="ECO:0008006" key="6">
    <source>
        <dbReference type="Google" id="ProtNLM"/>
    </source>
</evidence>
<protein>
    <recommendedName>
        <fullName evidence="6">Mid2 domain-containing protein</fullName>
    </recommendedName>
</protein>
<feature type="compositionally biased region" description="Low complexity" evidence="1">
    <location>
        <begin position="149"/>
        <end position="160"/>
    </location>
</feature>
<feature type="region of interest" description="Disordered" evidence="1">
    <location>
        <begin position="194"/>
        <end position="218"/>
    </location>
</feature>
<dbReference type="EMBL" id="JADNRY010000231">
    <property type="protein sequence ID" value="KAF9060717.1"/>
    <property type="molecule type" value="Genomic_DNA"/>
</dbReference>
<feature type="chain" id="PRO_5040132977" description="Mid2 domain-containing protein" evidence="3">
    <location>
        <begin position="24"/>
        <end position="322"/>
    </location>
</feature>
<keyword evidence="5" id="KW-1185">Reference proteome</keyword>
<gene>
    <name evidence="4" type="ORF">BDP27DRAFT_1370312</name>
</gene>
<keyword evidence="3" id="KW-0732">Signal</keyword>
<organism evidence="4 5">
    <name type="scientific">Rhodocollybia butyracea</name>
    <dbReference type="NCBI Taxonomy" id="206335"/>
    <lineage>
        <taxon>Eukaryota</taxon>
        <taxon>Fungi</taxon>
        <taxon>Dikarya</taxon>
        <taxon>Basidiomycota</taxon>
        <taxon>Agaricomycotina</taxon>
        <taxon>Agaricomycetes</taxon>
        <taxon>Agaricomycetidae</taxon>
        <taxon>Agaricales</taxon>
        <taxon>Marasmiineae</taxon>
        <taxon>Omphalotaceae</taxon>
        <taxon>Rhodocollybia</taxon>
    </lineage>
</organism>
<evidence type="ECO:0000256" key="1">
    <source>
        <dbReference type="SAM" id="MobiDB-lite"/>
    </source>
</evidence>
<evidence type="ECO:0000313" key="4">
    <source>
        <dbReference type="EMBL" id="KAF9060717.1"/>
    </source>
</evidence>
<evidence type="ECO:0000256" key="2">
    <source>
        <dbReference type="SAM" id="Phobius"/>
    </source>
</evidence>
<reference evidence="4" key="1">
    <citation type="submission" date="2020-11" db="EMBL/GenBank/DDBJ databases">
        <authorList>
            <consortium name="DOE Joint Genome Institute"/>
            <person name="Ahrendt S."/>
            <person name="Riley R."/>
            <person name="Andreopoulos W."/>
            <person name="Labutti K."/>
            <person name="Pangilinan J."/>
            <person name="Ruiz-Duenas F.J."/>
            <person name="Barrasa J.M."/>
            <person name="Sanchez-Garcia M."/>
            <person name="Camarero S."/>
            <person name="Miyauchi S."/>
            <person name="Serrano A."/>
            <person name="Linde D."/>
            <person name="Babiker R."/>
            <person name="Drula E."/>
            <person name="Ayuso-Fernandez I."/>
            <person name="Pacheco R."/>
            <person name="Padilla G."/>
            <person name="Ferreira P."/>
            <person name="Barriuso J."/>
            <person name="Kellner H."/>
            <person name="Castanera R."/>
            <person name="Alfaro M."/>
            <person name="Ramirez L."/>
            <person name="Pisabarro A.G."/>
            <person name="Kuo A."/>
            <person name="Tritt A."/>
            <person name="Lipzen A."/>
            <person name="He G."/>
            <person name="Yan M."/>
            <person name="Ng V."/>
            <person name="Cullen D."/>
            <person name="Martin F."/>
            <person name="Rosso M.-N."/>
            <person name="Henrissat B."/>
            <person name="Hibbett D."/>
            <person name="Martinez A.T."/>
            <person name="Grigoriev I.V."/>
        </authorList>
    </citation>
    <scope>NUCLEOTIDE SEQUENCE</scope>
    <source>
        <strain evidence="4">AH 40177</strain>
    </source>
</reference>
<feature type="compositionally biased region" description="Polar residues" evidence="1">
    <location>
        <begin position="259"/>
        <end position="268"/>
    </location>
</feature>
<dbReference type="AlphaFoldDB" id="A0A9P5PDG4"/>
<comment type="caution">
    <text evidence="4">The sequence shown here is derived from an EMBL/GenBank/DDBJ whole genome shotgun (WGS) entry which is preliminary data.</text>
</comment>
<accession>A0A9P5PDG4</accession>
<keyword evidence="2" id="KW-1133">Transmembrane helix</keyword>
<proteinExistence type="predicted"/>